<evidence type="ECO:0000313" key="2">
    <source>
        <dbReference type="EMBL" id="SCC66961.1"/>
    </source>
</evidence>
<evidence type="ECO:0000313" key="3">
    <source>
        <dbReference type="Proteomes" id="UP000198515"/>
    </source>
</evidence>
<sequence length="441" mass="46305">MRTQISGVVVGRVVHRVLINHTERLRPFYGRFQKWSATYGRDRMLQYRTRWMIWAMCFAPLSYVIPATANIGTAEDVTAGLTTCINNGTLGPLASPAGSWGGKCDIPLSARAFAPSVHLPGIANVSGSLQAWLSWPGAPAGYGVSLRLTNALTITCQGVGRYTWYSGTVIPLNTLVKNNGSNNSGVGCSYAKYAPPTFPTDVMLDKNDVKYSGSVGGVLTMTISVPAGSALIYPALNLTFDTSYPDQYTMMSLAVAGSGGLNPTPPNPPVAGTPPNCTAITGVASTNYDFGRAEPGIQAGVLNTSGTVPPHNLTLSCTAGTGGNIAAKATMYVQTSSSLSSDRLSLLDSAKPNDWLGLQLAFPAAMPAGVSKDINQKNTVVTWTAGQTVPLWAWSIPAQTGAGAISLPMVSLQPQIKQLVAAPTAVEGTRTYHVTYSAVIQ</sequence>
<feature type="transmembrane region" description="Helical" evidence="1">
    <location>
        <begin position="51"/>
        <end position="69"/>
    </location>
</feature>
<dbReference type="Proteomes" id="UP000198515">
    <property type="component" value="Unassembled WGS sequence"/>
</dbReference>
<reference evidence="3" key="1">
    <citation type="submission" date="2016-08" db="EMBL/GenBank/DDBJ databases">
        <authorList>
            <person name="Varghese N."/>
            <person name="Submissions Spin"/>
        </authorList>
    </citation>
    <scope>NUCLEOTIDE SEQUENCE [LARGE SCALE GENOMIC DNA]</scope>
    <source>
        <strain evidence="3">REICA_142</strain>
    </source>
</reference>
<gene>
    <name evidence="2" type="ORF">GA0061070_106517</name>
</gene>
<keyword evidence="1" id="KW-0812">Transmembrane</keyword>
<protein>
    <submittedName>
        <fullName evidence="2">Uncharacterized protein</fullName>
    </submittedName>
</protein>
<accession>A0A1C4GGT0</accession>
<evidence type="ECO:0000256" key="1">
    <source>
        <dbReference type="SAM" id="Phobius"/>
    </source>
</evidence>
<keyword evidence="1" id="KW-0472">Membrane</keyword>
<proteinExistence type="predicted"/>
<organism evidence="2 3">
    <name type="scientific">Kosakonia oryziphila</name>
    <dbReference type="NCBI Taxonomy" id="1005667"/>
    <lineage>
        <taxon>Bacteria</taxon>
        <taxon>Pseudomonadati</taxon>
        <taxon>Pseudomonadota</taxon>
        <taxon>Gammaproteobacteria</taxon>
        <taxon>Enterobacterales</taxon>
        <taxon>Enterobacteriaceae</taxon>
        <taxon>Kosakonia</taxon>
    </lineage>
</organism>
<keyword evidence="1" id="KW-1133">Transmembrane helix</keyword>
<name>A0A1C4GGT0_9ENTR</name>
<dbReference type="AlphaFoldDB" id="A0A1C4GGT0"/>
<dbReference type="EMBL" id="FMBC01000065">
    <property type="protein sequence ID" value="SCC66961.1"/>
    <property type="molecule type" value="Genomic_DNA"/>
</dbReference>
<keyword evidence="3" id="KW-1185">Reference proteome</keyword>